<feature type="region of interest" description="Disordered" evidence="1">
    <location>
        <begin position="75"/>
        <end position="97"/>
    </location>
</feature>
<evidence type="ECO:0000313" key="2">
    <source>
        <dbReference type="EMBL" id="WVZ07332.1"/>
    </source>
</evidence>
<sequence length="241" mass="27677">MGETGIIVRLDRLEGSLDPRAEEFRPSMNNPIIQCQWYPIPLPLPLPLPLPFPHPLPPPPPPHLSTSSTLRLRRHPLHAPPLPSGRPRLPRPTLRPPHLRTLRAPLLLLHPRRPQPRHPRGLQLRPSPLHRPPPSTLPPFRSHKGIERYAMEKEPKIRGVLRHQRRCQGLETHERQANPRETHHHRVQQTRWSHSQILPPLSFLQNYSSRFQCPTTTLPSFPASSFCCSSLAYLSPSILSQ</sequence>
<name>A0AAQ3NCW7_VIGMU</name>
<accession>A0AAQ3NCW7</accession>
<feature type="region of interest" description="Disordered" evidence="1">
    <location>
        <begin position="111"/>
        <end position="142"/>
    </location>
</feature>
<proteinExistence type="predicted"/>
<reference evidence="2 3" key="1">
    <citation type="journal article" date="2023" name="Life. Sci Alliance">
        <title>Evolutionary insights into 3D genome organization and epigenetic landscape of Vigna mungo.</title>
        <authorList>
            <person name="Junaid A."/>
            <person name="Singh B."/>
            <person name="Bhatia S."/>
        </authorList>
    </citation>
    <scope>NUCLEOTIDE SEQUENCE [LARGE SCALE GENOMIC DNA]</scope>
    <source>
        <strain evidence="2">Urdbean</strain>
    </source>
</reference>
<gene>
    <name evidence="2" type="ORF">V8G54_020678</name>
</gene>
<dbReference type="Proteomes" id="UP001374535">
    <property type="component" value="Chromosome 6"/>
</dbReference>
<dbReference type="AlphaFoldDB" id="A0AAQ3NCW7"/>
<protein>
    <submittedName>
        <fullName evidence="2">Uncharacterized protein</fullName>
    </submittedName>
</protein>
<dbReference type="EMBL" id="CP144695">
    <property type="protein sequence ID" value="WVZ07332.1"/>
    <property type="molecule type" value="Genomic_DNA"/>
</dbReference>
<evidence type="ECO:0000256" key="1">
    <source>
        <dbReference type="SAM" id="MobiDB-lite"/>
    </source>
</evidence>
<feature type="compositionally biased region" description="Basic residues" evidence="1">
    <location>
        <begin position="111"/>
        <end position="120"/>
    </location>
</feature>
<evidence type="ECO:0000313" key="3">
    <source>
        <dbReference type="Proteomes" id="UP001374535"/>
    </source>
</evidence>
<keyword evidence="3" id="KW-1185">Reference proteome</keyword>
<organism evidence="2 3">
    <name type="scientific">Vigna mungo</name>
    <name type="common">Black gram</name>
    <name type="synonym">Phaseolus mungo</name>
    <dbReference type="NCBI Taxonomy" id="3915"/>
    <lineage>
        <taxon>Eukaryota</taxon>
        <taxon>Viridiplantae</taxon>
        <taxon>Streptophyta</taxon>
        <taxon>Embryophyta</taxon>
        <taxon>Tracheophyta</taxon>
        <taxon>Spermatophyta</taxon>
        <taxon>Magnoliopsida</taxon>
        <taxon>eudicotyledons</taxon>
        <taxon>Gunneridae</taxon>
        <taxon>Pentapetalae</taxon>
        <taxon>rosids</taxon>
        <taxon>fabids</taxon>
        <taxon>Fabales</taxon>
        <taxon>Fabaceae</taxon>
        <taxon>Papilionoideae</taxon>
        <taxon>50 kb inversion clade</taxon>
        <taxon>NPAAA clade</taxon>
        <taxon>indigoferoid/millettioid clade</taxon>
        <taxon>Phaseoleae</taxon>
        <taxon>Vigna</taxon>
    </lineage>
</organism>